<dbReference type="PANTHER" id="PTHR45766">
    <property type="entry name" value="DNA ANNEALING HELICASE AND ENDONUCLEASE ZRANB3 FAMILY MEMBER"/>
    <property type="match status" value="1"/>
</dbReference>
<evidence type="ECO:0000256" key="1">
    <source>
        <dbReference type="ARBA" id="ARBA00022741"/>
    </source>
</evidence>
<dbReference type="GO" id="GO:0016787">
    <property type="term" value="F:hydrolase activity"/>
    <property type="evidence" value="ECO:0007669"/>
    <property type="project" value="UniProtKB-KW"/>
</dbReference>
<dbReference type="Gene3D" id="3.40.50.300">
    <property type="entry name" value="P-loop containing nucleotide triphosphate hydrolases"/>
    <property type="match status" value="1"/>
</dbReference>
<sequence length="946" mass="109749">MTYPIGSRVKIRGEEWLVQDVRPTETGHYAVRVVGLSEVVRDHQATFLTSIDPIDPIRPEDVEFVPDDSPGYRRTKLFLNALMMRTPILGSEVTVRGQAAMDDSDYQYVPTQMALERLRPRILIADGVGLGKTIEAGVMLAELIRRGRGRRVLVVAPRSMLEQLQKEMWTRFSIPLMRLDSVGIARIRREIPQNKNPFHYYDKVIISIDTLKNDDRYRLFLENCTWDVVWIDEAHNVANQHTDRNRLATLLANRCHSLILTSATPHNGKPESFAALLRMLDPTSVADPEKIAKEEIRHLVVRRFKNDVLPQTPGFKDVHDAAVFCPATPEEDELLIRLGETLVHAIRSGKPKRDALFSVTLLKAFLSSPTALIKTLDQRIRRLGRKLAEDPEAERYLKDLRDLKLLRQMAEAIPMERSSKYRELKKLLREWNWDGSPQSPRVILFSERIDTLIALRERLIRDYGVNEDVVALFTARMSDTEQMEVVRSFNEGTSPIRLLLASDVASEGVNLHHRCHHLVHFDIPWSFIRLQQRNGRIDRFGQLNTPEIRYLILKSDSEAAGAETRVVEKLVEKAQRIQHNLGDPGSILKLFDPDEEEQYVQERIAEGDPLDDIFGDDDDWDLDFDFVPRTTTHVSIREKEVPRMYRDWLELMEDLQAELERDRKNFERIHGFRDPNRQGEKIRIDRERRRVTISVTPDLKSRLRSLPPEARKGEEIHLTTDASRVMRSIRMATIDGAWPRDHLLWDIHPVADWVADRALGLFPSRTAPTLTLPFLEEGIYYYLIQAQALTESGHPALAEWLVVERADDGFRARPFEGRRDPLMRGAWVNSSKENDVTGPDMDIRRVVACAREYVNKRLKERQRELAERIREEKERLKKWYWESIKPLRHQQGTLLDDPLRAARLRRLEAERHKIEFTYESTVNELESMLKIKGDPVLRVCARLMRG</sequence>
<dbReference type="Pfam" id="PF00176">
    <property type="entry name" value="SNF2-rel_dom"/>
    <property type="match status" value="1"/>
</dbReference>
<dbReference type="InterPro" id="IPR001650">
    <property type="entry name" value="Helicase_C-like"/>
</dbReference>
<accession>A0A1I2MYJ7</accession>
<dbReference type="PANTHER" id="PTHR45766:SF6">
    <property type="entry name" value="SWI_SNF-RELATED MATRIX-ASSOCIATED ACTIN-DEPENDENT REGULATOR OF CHROMATIN SUBFAMILY A-LIKE PROTEIN 1"/>
    <property type="match status" value="1"/>
</dbReference>
<dbReference type="OrthoDB" id="9814088at2"/>
<dbReference type="SMART" id="SM00490">
    <property type="entry name" value="HELICc"/>
    <property type="match status" value="1"/>
</dbReference>
<dbReference type="InterPro" id="IPR049730">
    <property type="entry name" value="SNF2/RAD54-like_C"/>
</dbReference>
<reference evidence="7 8" key="1">
    <citation type="submission" date="2016-10" db="EMBL/GenBank/DDBJ databases">
        <authorList>
            <person name="de Groot N.N."/>
        </authorList>
    </citation>
    <scope>NUCLEOTIDE SEQUENCE [LARGE SCALE GENOMIC DNA]</scope>
    <source>
        <strain evidence="7 8">DSM 44945</strain>
    </source>
</reference>
<dbReference type="CDD" id="cd18793">
    <property type="entry name" value="SF2_C_SNF"/>
    <property type="match status" value="1"/>
</dbReference>
<evidence type="ECO:0000256" key="2">
    <source>
        <dbReference type="ARBA" id="ARBA00022801"/>
    </source>
</evidence>
<evidence type="ECO:0000256" key="4">
    <source>
        <dbReference type="ARBA" id="ARBA00022840"/>
    </source>
</evidence>
<dbReference type="InterPro" id="IPR057342">
    <property type="entry name" value="DEXDc_RapA"/>
</dbReference>
<dbReference type="PROSITE" id="PS51194">
    <property type="entry name" value="HELICASE_CTER"/>
    <property type="match status" value="1"/>
</dbReference>
<dbReference type="CDD" id="cd18011">
    <property type="entry name" value="DEXDc_RapA"/>
    <property type="match status" value="1"/>
</dbReference>
<keyword evidence="1" id="KW-0547">Nucleotide-binding</keyword>
<dbReference type="Proteomes" id="UP000198661">
    <property type="component" value="Unassembled WGS sequence"/>
</dbReference>
<evidence type="ECO:0000259" key="5">
    <source>
        <dbReference type="PROSITE" id="PS51192"/>
    </source>
</evidence>
<proteinExistence type="predicted"/>
<evidence type="ECO:0000313" key="7">
    <source>
        <dbReference type="EMBL" id="SFF96664.1"/>
    </source>
</evidence>
<dbReference type="InterPro" id="IPR000330">
    <property type="entry name" value="SNF2_N"/>
</dbReference>
<dbReference type="SUPFAM" id="SSF52540">
    <property type="entry name" value="P-loop containing nucleoside triphosphate hydrolases"/>
    <property type="match status" value="2"/>
</dbReference>
<dbReference type="EMBL" id="FOOK01000010">
    <property type="protein sequence ID" value="SFF96664.1"/>
    <property type="molecule type" value="Genomic_DNA"/>
</dbReference>
<dbReference type="InterPro" id="IPR038718">
    <property type="entry name" value="SNF2-like_sf"/>
</dbReference>
<dbReference type="Pfam" id="PF00271">
    <property type="entry name" value="Helicase_C"/>
    <property type="match status" value="1"/>
</dbReference>
<dbReference type="Gene3D" id="3.40.50.10810">
    <property type="entry name" value="Tandem AAA-ATPase domain"/>
    <property type="match status" value="1"/>
</dbReference>
<keyword evidence="2" id="KW-0378">Hydrolase</keyword>
<dbReference type="AlphaFoldDB" id="A0A1I2MYJ7"/>
<protein>
    <submittedName>
        <fullName evidence="7">Helicase conserved C-terminal domain-containing protein</fullName>
    </submittedName>
</protein>
<name>A0A1I2MYJ7_9BACL</name>
<feature type="domain" description="Helicase ATP-binding" evidence="5">
    <location>
        <begin position="113"/>
        <end position="283"/>
    </location>
</feature>
<dbReference type="STRING" id="201973.SAMN04488025_11064"/>
<dbReference type="GO" id="GO:0005524">
    <property type="term" value="F:ATP binding"/>
    <property type="evidence" value="ECO:0007669"/>
    <property type="project" value="UniProtKB-KW"/>
</dbReference>
<dbReference type="InterPro" id="IPR014001">
    <property type="entry name" value="Helicase_ATP-bd"/>
</dbReference>
<dbReference type="PROSITE" id="PS51192">
    <property type="entry name" value="HELICASE_ATP_BIND_1"/>
    <property type="match status" value="1"/>
</dbReference>
<keyword evidence="4" id="KW-0067">ATP-binding</keyword>
<organism evidence="7 8">
    <name type="scientific">Planifilum fulgidum</name>
    <dbReference type="NCBI Taxonomy" id="201973"/>
    <lineage>
        <taxon>Bacteria</taxon>
        <taxon>Bacillati</taxon>
        <taxon>Bacillota</taxon>
        <taxon>Bacilli</taxon>
        <taxon>Bacillales</taxon>
        <taxon>Thermoactinomycetaceae</taxon>
        <taxon>Planifilum</taxon>
    </lineage>
</organism>
<dbReference type="InterPro" id="IPR027417">
    <property type="entry name" value="P-loop_NTPase"/>
</dbReference>
<evidence type="ECO:0000256" key="3">
    <source>
        <dbReference type="ARBA" id="ARBA00022806"/>
    </source>
</evidence>
<gene>
    <name evidence="7" type="ORF">SAMN04488025_11064</name>
</gene>
<evidence type="ECO:0000313" key="8">
    <source>
        <dbReference type="Proteomes" id="UP000198661"/>
    </source>
</evidence>
<keyword evidence="3 7" id="KW-0347">Helicase</keyword>
<dbReference type="GO" id="GO:0004386">
    <property type="term" value="F:helicase activity"/>
    <property type="evidence" value="ECO:0007669"/>
    <property type="project" value="UniProtKB-KW"/>
</dbReference>
<dbReference type="SMART" id="SM00487">
    <property type="entry name" value="DEXDc"/>
    <property type="match status" value="1"/>
</dbReference>
<evidence type="ECO:0000259" key="6">
    <source>
        <dbReference type="PROSITE" id="PS51194"/>
    </source>
</evidence>
<keyword evidence="8" id="KW-1185">Reference proteome</keyword>
<dbReference type="RefSeq" id="WP_092037556.1">
    <property type="nucleotide sequence ID" value="NZ_FOOK01000010.1"/>
</dbReference>
<feature type="domain" description="Helicase C-terminal" evidence="6">
    <location>
        <begin position="423"/>
        <end position="594"/>
    </location>
</feature>